<dbReference type="Gene3D" id="1.25.40.10">
    <property type="entry name" value="Tetratricopeptide repeat domain"/>
    <property type="match status" value="1"/>
</dbReference>
<dbReference type="Gene3D" id="1.10.287.110">
    <property type="entry name" value="DnaJ domain"/>
    <property type="match status" value="1"/>
</dbReference>
<dbReference type="GO" id="GO:0072583">
    <property type="term" value="P:clathrin-dependent endocytosis"/>
    <property type="evidence" value="ECO:0007669"/>
    <property type="project" value="TreeGrafter"/>
</dbReference>
<dbReference type="InterPro" id="IPR036869">
    <property type="entry name" value="J_dom_sf"/>
</dbReference>
<evidence type="ECO:0000256" key="1">
    <source>
        <dbReference type="SAM" id="MobiDB-lite"/>
    </source>
</evidence>
<feature type="compositionally biased region" description="Pro residues" evidence="1">
    <location>
        <begin position="617"/>
        <end position="632"/>
    </location>
</feature>
<dbReference type="SUPFAM" id="SSF46934">
    <property type="entry name" value="UBA-like"/>
    <property type="match status" value="1"/>
</dbReference>
<feature type="compositionally biased region" description="Polar residues" evidence="1">
    <location>
        <begin position="209"/>
        <end position="233"/>
    </location>
</feature>
<evidence type="ECO:0000259" key="2">
    <source>
        <dbReference type="PROSITE" id="PS50030"/>
    </source>
</evidence>
<dbReference type="InterPro" id="IPR015940">
    <property type="entry name" value="UBA"/>
</dbReference>
<feature type="region of interest" description="Disordered" evidence="1">
    <location>
        <begin position="468"/>
        <end position="651"/>
    </location>
</feature>
<feature type="compositionally biased region" description="Polar residues" evidence="1">
    <location>
        <begin position="149"/>
        <end position="158"/>
    </location>
</feature>
<protein>
    <recommendedName>
        <fullName evidence="2">UBA domain-containing protein</fullName>
    </recommendedName>
</protein>
<feature type="compositionally biased region" description="Polar residues" evidence="1">
    <location>
        <begin position="80"/>
        <end position="94"/>
    </location>
</feature>
<organism evidence="3 4">
    <name type="scientific">Ampelomyces quisqualis</name>
    <name type="common">Powdery mildew agent</name>
    <dbReference type="NCBI Taxonomy" id="50730"/>
    <lineage>
        <taxon>Eukaryota</taxon>
        <taxon>Fungi</taxon>
        <taxon>Dikarya</taxon>
        <taxon>Ascomycota</taxon>
        <taxon>Pezizomycotina</taxon>
        <taxon>Dothideomycetes</taxon>
        <taxon>Pleosporomycetidae</taxon>
        <taxon>Pleosporales</taxon>
        <taxon>Pleosporineae</taxon>
        <taxon>Phaeosphaeriaceae</taxon>
        <taxon>Ampelomyces</taxon>
    </lineage>
</organism>
<feature type="compositionally biased region" description="Basic and acidic residues" evidence="1">
    <location>
        <begin position="398"/>
        <end position="420"/>
    </location>
</feature>
<dbReference type="OrthoDB" id="1717591at2759"/>
<feature type="region of interest" description="Disordered" evidence="1">
    <location>
        <begin position="195"/>
        <end position="308"/>
    </location>
</feature>
<feature type="compositionally biased region" description="Polar residues" evidence="1">
    <location>
        <begin position="635"/>
        <end position="645"/>
    </location>
</feature>
<keyword evidence="4" id="KW-1185">Reference proteome</keyword>
<feature type="compositionally biased region" description="Polar residues" evidence="1">
    <location>
        <begin position="28"/>
        <end position="38"/>
    </location>
</feature>
<dbReference type="GO" id="GO:0030276">
    <property type="term" value="F:clathrin binding"/>
    <property type="evidence" value="ECO:0007669"/>
    <property type="project" value="TreeGrafter"/>
</dbReference>
<gene>
    <name evidence="3" type="ORF">BDU57DRAFT_527014</name>
</gene>
<dbReference type="Proteomes" id="UP000800096">
    <property type="component" value="Unassembled WGS sequence"/>
</dbReference>
<evidence type="ECO:0000313" key="4">
    <source>
        <dbReference type="Proteomes" id="UP000800096"/>
    </source>
</evidence>
<dbReference type="AlphaFoldDB" id="A0A6A5QU05"/>
<dbReference type="PANTHER" id="PTHR23172:SF19">
    <property type="entry name" value="J DOMAIN-CONTAINING PROTEIN"/>
    <property type="match status" value="1"/>
</dbReference>
<feature type="compositionally biased region" description="Basic and acidic residues" evidence="1">
    <location>
        <begin position="545"/>
        <end position="559"/>
    </location>
</feature>
<sequence length="945" mass="101346">MDDLSGLDWSQPAKNPSTTPAPFPPYRQNPTPQLSGRSTPLAGLATQQSGARANPAATSAFKPPSKPATPANDSFAGLVSLTSGKAPTSNLSLQERQKQIQEEKLRQDAERRKQYDATFGGADSSHWDTLGSGNSTPEHTVFGAIRPPTSATANQGLSRTINKPFVGLDTTTKRPLQSPPAEDDLLAAFNSAAPVDASSHFPPALHGSGRSTPALSTNVSRGHTPLPQASTGNAFADDDDDMFGLKQMAQKSSLPAPPPQTNDEDDDILGLLGKPVSDFERKQTSLRQAEELPVETQRSSPGPISAEDKAVAELVDMGFPADKAAIALATTESGLDVQAAVGWLLNQAHAEAKQKTQGPSQDRSRRSPEELEDRPRRSDSRPSARKARENEAVPAWMKGDEGRSRSGQRRQEAGGQEKDVTQLASDIGTSLFKSANSLWKTGRKQVQKAVADFQQDGDPNMPKWMRDAQVAEAASQQAREPRAEISATDEAMMLEAGARPSKTPRPSERRQHDTSLPVRQKREPEVTLNGLPDRMASQSPAQRQPLDKKPATRLTRQEVEEQSAQAYISPARRKKATPQPQVDLFSPGPARPEQAARQAPPVQSKNPFLQATSSPTPRTPSPPRPKAPPRRIPPVSSSALNSSAADRQKGSEAFKRGDYSAAHTAYSSALSPLPQSHPVTIIVLCNRAVTNIKVGDPKAAIADADAALAIIGVSRGESEKIATGSMEGDKDMKEFYGKALMRKAEALENMEKWGDAHKVWKEAVQNGVGGAISISGRNRCEKAASGGNSTAPQAAVRRTAPARKPTPARPSALSDLGGGAGQDSVAVKRMKAANAAAEKADDEKFALTDQVDAKLIAWKGTKSDNLRALLGSLDKVLWEDAGWKKVNMGDLVMPNKVKIIYMKAIAKVHPDKISQAATVEQRMISAAVFATLNEAWDKFKTDNNL</sequence>
<name>A0A6A5QU05_AMPQU</name>
<dbReference type="GO" id="GO:0005737">
    <property type="term" value="C:cytoplasm"/>
    <property type="evidence" value="ECO:0007669"/>
    <property type="project" value="TreeGrafter"/>
</dbReference>
<dbReference type="FunFam" id="1.25.40.10:FF:000354">
    <property type="entry name" value="UBA domain-containing protein 7"/>
    <property type="match status" value="1"/>
</dbReference>
<feature type="region of interest" description="Disordered" evidence="1">
    <location>
        <begin position="1"/>
        <end position="158"/>
    </location>
</feature>
<dbReference type="GO" id="GO:0072318">
    <property type="term" value="P:clathrin coat disassembly"/>
    <property type="evidence" value="ECO:0007669"/>
    <property type="project" value="TreeGrafter"/>
</dbReference>
<dbReference type="InterPro" id="IPR011990">
    <property type="entry name" value="TPR-like_helical_dom_sf"/>
</dbReference>
<dbReference type="InterPro" id="IPR009060">
    <property type="entry name" value="UBA-like_sf"/>
</dbReference>
<reference evidence="3" key="1">
    <citation type="journal article" date="2020" name="Stud. Mycol.">
        <title>101 Dothideomycetes genomes: a test case for predicting lifestyles and emergence of pathogens.</title>
        <authorList>
            <person name="Haridas S."/>
            <person name="Albert R."/>
            <person name="Binder M."/>
            <person name="Bloem J."/>
            <person name="Labutti K."/>
            <person name="Salamov A."/>
            <person name="Andreopoulos B."/>
            <person name="Baker S."/>
            <person name="Barry K."/>
            <person name="Bills G."/>
            <person name="Bluhm B."/>
            <person name="Cannon C."/>
            <person name="Castanera R."/>
            <person name="Culley D."/>
            <person name="Daum C."/>
            <person name="Ezra D."/>
            <person name="Gonzalez J."/>
            <person name="Henrissat B."/>
            <person name="Kuo A."/>
            <person name="Liang C."/>
            <person name="Lipzen A."/>
            <person name="Lutzoni F."/>
            <person name="Magnuson J."/>
            <person name="Mondo S."/>
            <person name="Nolan M."/>
            <person name="Ohm R."/>
            <person name="Pangilinan J."/>
            <person name="Park H.-J."/>
            <person name="Ramirez L."/>
            <person name="Alfaro M."/>
            <person name="Sun H."/>
            <person name="Tritt A."/>
            <person name="Yoshinaga Y."/>
            <person name="Zwiers L.-H."/>
            <person name="Turgeon B."/>
            <person name="Goodwin S."/>
            <person name="Spatafora J."/>
            <person name="Crous P."/>
            <person name="Grigoriev I."/>
        </authorList>
    </citation>
    <scope>NUCLEOTIDE SEQUENCE</scope>
    <source>
        <strain evidence="3">HMLAC05119</strain>
    </source>
</reference>
<feature type="region of interest" description="Disordered" evidence="1">
    <location>
        <begin position="349"/>
        <end position="424"/>
    </location>
</feature>
<dbReference type="SUPFAM" id="SSF46565">
    <property type="entry name" value="Chaperone J-domain"/>
    <property type="match status" value="1"/>
</dbReference>
<feature type="compositionally biased region" description="Basic and acidic residues" evidence="1">
    <location>
        <begin position="95"/>
        <end position="115"/>
    </location>
</feature>
<proteinExistence type="predicted"/>
<dbReference type="PROSITE" id="PS50030">
    <property type="entry name" value="UBA"/>
    <property type="match status" value="1"/>
</dbReference>
<dbReference type="PANTHER" id="PTHR23172">
    <property type="entry name" value="AUXILIN/CYCLIN G-ASSOCIATED KINASE-RELATED"/>
    <property type="match status" value="1"/>
</dbReference>
<feature type="compositionally biased region" description="Basic and acidic residues" evidence="1">
    <location>
        <begin position="362"/>
        <end position="391"/>
    </location>
</feature>
<feature type="region of interest" description="Disordered" evidence="1">
    <location>
        <begin position="781"/>
        <end position="820"/>
    </location>
</feature>
<evidence type="ECO:0000313" key="3">
    <source>
        <dbReference type="EMBL" id="KAF1918879.1"/>
    </source>
</evidence>
<feature type="domain" description="UBA" evidence="2">
    <location>
        <begin position="305"/>
        <end position="347"/>
    </location>
</feature>
<dbReference type="Pfam" id="PF22562">
    <property type="entry name" value="UBA_7"/>
    <property type="match status" value="1"/>
</dbReference>
<dbReference type="EMBL" id="ML979133">
    <property type="protein sequence ID" value="KAF1918879.1"/>
    <property type="molecule type" value="Genomic_DNA"/>
</dbReference>
<dbReference type="GO" id="GO:0031982">
    <property type="term" value="C:vesicle"/>
    <property type="evidence" value="ECO:0007669"/>
    <property type="project" value="TreeGrafter"/>
</dbReference>
<dbReference type="SUPFAM" id="SSF48452">
    <property type="entry name" value="TPR-like"/>
    <property type="match status" value="1"/>
</dbReference>
<feature type="compositionally biased region" description="Low complexity" evidence="1">
    <location>
        <begin position="591"/>
        <end position="601"/>
    </location>
</feature>
<accession>A0A6A5QU05</accession>
<dbReference type="FunFam" id="1.10.287.110:FF:000002">
    <property type="entry name" value="putative tyrosine-protein phosphatase auxilin isoform X2"/>
    <property type="match status" value="1"/>
</dbReference>
<dbReference type="Gene3D" id="1.10.8.10">
    <property type="entry name" value="DNA helicase RuvA subunit, C-terminal domain"/>
    <property type="match status" value="1"/>
</dbReference>
<feature type="compositionally biased region" description="Low complexity" evidence="1">
    <location>
        <begin position="794"/>
        <end position="812"/>
    </location>
</feature>